<comment type="caution">
    <text evidence="1">The sequence shown here is derived from an EMBL/GenBank/DDBJ whole genome shotgun (WGS) entry which is preliminary data.</text>
</comment>
<evidence type="ECO:0000313" key="1">
    <source>
        <dbReference type="EMBL" id="MPC19215.1"/>
    </source>
</evidence>
<organism evidence="1 2">
    <name type="scientific">Portunus trituberculatus</name>
    <name type="common">Swimming crab</name>
    <name type="synonym">Neptunus trituberculatus</name>
    <dbReference type="NCBI Taxonomy" id="210409"/>
    <lineage>
        <taxon>Eukaryota</taxon>
        <taxon>Metazoa</taxon>
        <taxon>Ecdysozoa</taxon>
        <taxon>Arthropoda</taxon>
        <taxon>Crustacea</taxon>
        <taxon>Multicrustacea</taxon>
        <taxon>Malacostraca</taxon>
        <taxon>Eumalacostraca</taxon>
        <taxon>Eucarida</taxon>
        <taxon>Decapoda</taxon>
        <taxon>Pleocyemata</taxon>
        <taxon>Brachyura</taxon>
        <taxon>Eubrachyura</taxon>
        <taxon>Portunoidea</taxon>
        <taxon>Portunidae</taxon>
        <taxon>Portuninae</taxon>
        <taxon>Portunus</taxon>
    </lineage>
</organism>
<sequence>MRGGAARLSSRVRRLIAAVTQSHVTLQLIGRLVIGRLSTEDSAGIGVPVAPHPIQGAVHFLRYQFQGDEARPGPPGIAPRRHLRQGHQLHGVHRRLGCSAVTTRGVPLPPGGHLRPGIKWSRSVRQGGRKGGHST</sequence>
<protein>
    <submittedName>
        <fullName evidence="1">Uncharacterized protein</fullName>
    </submittedName>
</protein>
<keyword evidence="2" id="KW-1185">Reference proteome</keyword>
<evidence type="ECO:0000313" key="2">
    <source>
        <dbReference type="Proteomes" id="UP000324222"/>
    </source>
</evidence>
<name>A0A5B7DDS5_PORTR</name>
<dbReference type="AlphaFoldDB" id="A0A5B7DDS5"/>
<dbReference type="EMBL" id="VSRR010000751">
    <property type="protein sequence ID" value="MPC19215.1"/>
    <property type="molecule type" value="Genomic_DNA"/>
</dbReference>
<reference evidence="1 2" key="1">
    <citation type="submission" date="2019-05" db="EMBL/GenBank/DDBJ databases">
        <title>Another draft genome of Portunus trituberculatus and its Hox gene families provides insights of decapod evolution.</title>
        <authorList>
            <person name="Jeong J.-H."/>
            <person name="Song I."/>
            <person name="Kim S."/>
            <person name="Choi T."/>
            <person name="Kim D."/>
            <person name="Ryu S."/>
            <person name="Kim W."/>
        </authorList>
    </citation>
    <scope>NUCLEOTIDE SEQUENCE [LARGE SCALE GENOMIC DNA]</scope>
    <source>
        <tissue evidence="1">Muscle</tissue>
    </source>
</reference>
<proteinExistence type="predicted"/>
<gene>
    <name evidence="1" type="ORF">E2C01_012126</name>
</gene>
<accession>A0A5B7DDS5</accession>
<dbReference type="Proteomes" id="UP000324222">
    <property type="component" value="Unassembled WGS sequence"/>
</dbReference>